<reference evidence="4" key="1">
    <citation type="submission" date="2021-01" db="EMBL/GenBank/DDBJ databases">
        <title>Tabrizicola alba sp. nov. a motile alkaliphilic bacterium isolated from a soda lake.</title>
        <authorList>
            <person name="Szuroczki S."/>
            <person name="Abbaszade G."/>
            <person name="Schumann P."/>
            <person name="Toth E."/>
        </authorList>
    </citation>
    <scope>NUCLEOTIDE SEQUENCE</scope>
    <source>
        <strain evidence="4">DMG-N-6</strain>
    </source>
</reference>
<keyword evidence="5" id="KW-1185">Reference proteome</keyword>
<dbReference type="InterPro" id="IPR029058">
    <property type="entry name" value="AB_hydrolase_fold"/>
</dbReference>
<comment type="caution">
    <text evidence="4">The sequence shown here is derived from an EMBL/GenBank/DDBJ whole genome shotgun (WGS) entry which is preliminary data.</text>
</comment>
<evidence type="ECO:0000313" key="5">
    <source>
        <dbReference type="Proteomes" id="UP000648908"/>
    </source>
</evidence>
<organism evidence="4 5">
    <name type="scientific">Szabonella alba</name>
    <dbReference type="NCBI Taxonomy" id="2804194"/>
    <lineage>
        <taxon>Bacteria</taxon>
        <taxon>Pseudomonadati</taxon>
        <taxon>Pseudomonadota</taxon>
        <taxon>Alphaproteobacteria</taxon>
        <taxon>Rhodobacterales</taxon>
        <taxon>Paracoccaceae</taxon>
        <taxon>Szabonella</taxon>
    </lineage>
</organism>
<dbReference type="Proteomes" id="UP000648908">
    <property type="component" value="Unassembled WGS sequence"/>
</dbReference>
<evidence type="ECO:0000256" key="3">
    <source>
        <dbReference type="SAM" id="MobiDB-lite"/>
    </source>
</evidence>
<feature type="region of interest" description="Disordered" evidence="3">
    <location>
        <begin position="51"/>
        <end position="78"/>
    </location>
</feature>
<dbReference type="Pfam" id="PF10503">
    <property type="entry name" value="Esterase_PHB"/>
    <property type="match status" value="1"/>
</dbReference>
<dbReference type="NCBIfam" id="TIGR01840">
    <property type="entry name" value="esterase_phb"/>
    <property type="match status" value="1"/>
</dbReference>
<dbReference type="SUPFAM" id="SSF53474">
    <property type="entry name" value="alpha/beta-Hydrolases"/>
    <property type="match status" value="1"/>
</dbReference>
<evidence type="ECO:0000256" key="1">
    <source>
        <dbReference type="ARBA" id="ARBA00022729"/>
    </source>
</evidence>
<dbReference type="PANTHER" id="PTHR43037:SF1">
    <property type="entry name" value="BLL1128 PROTEIN"/>
    <property type="match status" value="1"/>
</dbReference>
<dbReference type="InterPro" id="IPR050955">
    <property type="entry name" value="Plant_Biomass_Hydrol_Est"/>
</dbReference>
<dbReference type="PANTHER" id="PTHR43037">
    <property type="entry name" value="UNNAMED PRODUCT-RELATED"/>
    <property type="match status" value="1"/>
</dbReference>
<dbReference type="Gene3D" id="3.40.50.1820">
    <property type="entry name" value="alpha/beta hydrolase"/>
    <property type="match status" value="1"/>
</dbReference>
<evidence type="ECO:0000256" key="2">
    <source>
        <dbReference type="ARBA" id="ARBA00022801"/>
    </source>
</evidence>
<name>A0A8K0VBF3_9RHOB</name>
<sequence length="392" mass="41544">MTRFSRSGMARATELTRSGNLAEATALINSMLRAKDAPSDDVTAHAGIADKDVIEGTFTPAGTPPGTPAGDPQPKRPARTRYKGLRETLRSIAAGGMPQKGVVIPAPLDLPAGAQFLSLIHDGPQGSRDYRLYVPARRVDGPRPLIVMLHGCTQSPEDFAAGTGMNALAEEAGYLVAWPAQPQGANAQKCWNWFRPEDQARDRGEPAVIAGIIRDILRDHTADASRVYVAGLSAGGAAAAIMGAAYPDLIAAVGVHSGLPVGGAQDVMSAFSTMRNGPSGKERPSSVPVIVFHGLADRTVHPDNGTAVIAQTLRVHKGLKRVRNPGTSDQGRSYRHACHDDKTGRSIAEHWEIEGAGHAWSGGQPGGSYTDPKGPDASREMLRFFAQHRQVQ</sequence>
<feature type="region of interest" description="Disordered" evidence="3">
    <location>
        <begin position="357"/>
        <end position="378"/>
    </location>
</feature>
<proteinExistence type="predicted"/>
<accession>A0A8K0VBF3</accession>
<protein>
    <submittedName>
        <fullName evidence="4">PHB depolymerase family esterase</fullName>
    </submittedName>
</protein>
<evidence type="ECO:0000313" key="4">
    <source>
        <dbReference type="EMBL" id="MBL4918997.1"/>
    </source>
</evidence>
<dbReference type="GO" id="GO:0016787">
    <property type="term" value="F:hydrolase activity"/>
    <property type="evidence" value="ECO:0007669"/>
    <property type="project" value="UniProtKB-KW"/>
</dbReference>
<gene>
    <name evidence="4" type="ORF">JL811_17370</name>
</gene>
<keyword evidence="1" id="KW-0732">Signal</keyword>
<dbReference type="EMBL" id="JAESVN010000011">
    <property type="protein sequence ID" value="MBL4918997.1"/>
    <property type="molecule type" value="Genomic_DNA"/>
</dbReference>
<dbReference type="InterPro" id="IPR010126">
    <property type="entry name" value="Esterase_phb"/>
</dbReference>
<dbReference type="AlphaFoldDB" id="A0A8K0VBF3"/>
<keyword evidence="2" id="KW-0378">Hydrolase</keyword>
<dbReference type="RefSeq" id="WP_202689976.1">
    <property type="nucleotide sequence ID" value="NZ_JAESVN010000011.1"/>
</dbReference>
<dbReference type="GO" id="GO:0005576">
    <property type="term" value="C:extracellular region"/>
    <property type="evidence" value="ECO:0007669"/>
    <property type="project" value="InterPro"/>
</dbReference>